<dbReference type="GO" id="GO:0051537">
    <property type="term" value="F:2 iron, 2 sulfur cluster binding"/>
    <property type="evidence" value="ECO:0007669"/>
    <property type="project" value="InterPro"/>
</dbReference>
<dbReference type="Pfam" id="PF00111">
    <property type="entry name" value="Fer2"/>
    <property type="match status" value="1"/>
</dbReference>
<evidence type="ECO:0000259" key="1">
    <source>
        <dbReference type="PROSITE" id="PS51085"/>
    </source>
</evidence>
<feature type="domain" description="2Fe-2S ferredoxin-type" evidence="1">
    <location>
        <begin position="2"/>
        <end position="96"/>
    </location>
</feature>
<evidence type="ECO:0000313" key="2">
    <source>
        <dbReference type="EMBL" id="NSL53083.1"/>
    </source>
</evidence>
<gene>
    <name evidence="2" type="ORF">HR057_15165</name>
</gene>
<comment type="caution">
    <text evidence="2">The sequence shown here is derived from an EMBL/GenBank/DDBJ whole genome shotgun (WGS) entry which is preliminary data.</text>
</comment>
<name>A0A8J8GJT4_9BACI</name>
<dbReference type="Gene3D" id="3.10.20.30">
    <property type="match status" value="1"/>
</dbReference>
<dbReference type="EMBL" id="JABTTE010000028">
    <property type="protein sequence ID" value="NSL53083.1"/>
    <property type="molecule type" value="Genomic_DNA"/>
</dbReference>
<dbReference type="Proteomes" id="UP000625804">
    <property type="component" value="Unassembled WGS sequence"/>
</dbReference>
<dbReference type="PROSITE" id="PS00197">
    <property type="entry name" value="2FE2S_FER_1"/>
    <property type="match status" value="1"/>
</dbReference>
<dbReference type="AlphaFoldDB" id="A0A8J8GJT4"/>
<keyword evidence="3" id="KW-1185">Reference proteome</keyword>
<dbReference type="InterPro" id="IPR006058">
    <property type="entry name" value="2Fe2S_fd_BS"/>
</dbReference>
<dbReference type="InterPro" id="IPR012675">
    <property type="entry name" value="Beta-grasp_dom_sf"/>
</dbReference>
<dbReference type="InterPro" id="IPR036010">
    <property type="entry name" value="2Fe-2S_ferredoxin-like_sf"/>
</dbReference>
<reference evidence="2" key="1">
    <citation type="submission" date="2020-06" db="EMBL/GenBank/DDBJ databases">
        <title>A novel thermopfilic bacterium from Erzurum, Turkey.</title>
        <authorList>
            <person name="Adiguzel A."/>
            <person name="Ay H."/>
            <person name="Baltaci M.O."/>
        </authorList>
    </citation>
    <scope>NUCLEOTIDE SEQUENCE</scope>
    <source>
        <strain evidence="2">P2</strain>
    </source>
</reference>
<dbReference type="PROSITE" id="PS51085">
    <property type="entry name" value="2FE2S_FER_2"/>
    <property type="match status" value="1"/>
</dbReference>
<dbReference type="CDD" id="cd00207">
    <property type="entry name" value="fer2"/>
    <property type="match status" value="1"/>
</dbReference>
<evidence type="ECO:0000313" key="3">
    <source>
        <dbReference type="Proteomes" id="UP000625804"/>
    </source>
</evidence>
<proteinExistence type="predicted"/>
<dbReference type="RefSeq" id="WP_173732285.1">
    <property type="nucleotide sequence ID" value="NZ_JABTTE010000028.1"/>
</dbReference>
<sequence length="119" mass="13525">MPKIYYLTSGKTFEVPDNSNILRMSLRYDGDLPNRCGGGICGSCVCKIEEGAEFLDKVKKQERRKLGEELLSQGYRLGCQTFVSGGDVKISWTEEITNFVKKRKPDKLEKEEPTTVLKR</sequence>
<accession>A0A8J8GJT4</accession>
<protein>
    <submittedName>
        <fullName evidence="2">(2Fe-2S)-binding protein</fullName>
    </submittedName>
</protein>
<organism evidence="2 3">
    <name type="scientific">Calidifontibacillus erzurumensis</name>
    <dbReference type="NCBI Taxonomy" id="2741433"/>
    <lineage>
        <taxon>Bacteria</taxon>
        <taxon>Bacillati</taxon>
        <taxon>Bacillota</taxon>
        <taxon>Bacilli</taxon>
        <taxon>Bacillales</taxon>
        <taxon>Bacillaceae</taxon>
        <taxon>Calidifontibacillus/Schinkia group</taxon>
        <taxon>Calidifontibacillus</taxon>
    </lineage>
</organism>
<dbReference type="SUPFAM" id="SSF54292">
    <property type="entry name" value="2Fe-2S ferredoxin-like"/>
    <property type="match status" value="1"/>
</dbReference>
<dbReference type="InterPro" id="IPR001041">
    <property type="entry name" value="2Fe-2S_ferredoxin-type"/>
</dbReference>